<evidence type="ECO:0000256" key="4">
    <source>
        <dbReference type="ARBA" id="ARBA00022989"/>
    </source>
</evidence>
<dbReference type="PANTHER" id="PTHR43428">
    <property type="entry name" value="ARSENATE REDUCTASE"/>
    <property type="match status" value="1"/>
</dbReference>
<feature type="transmembrane region" description="Helical" evidence="6">
    <location>
        <begin position="96"/>
        <end position="117"/>
    </location>
</feature>
<name>A0A6J6N7Y7_9ZZZZ</name>
<evidence type="ECO:0000256" key="6">
    <source>
        <dbReference type="SAM" id="Phobius"/>
    </source>
</evidence>
<accession>A0A6J6N7Y7</accession>
<feature type="transmembrane region" description="Helical" evidence="6">
    <location>
        <begin position="20"/>
        <end position="47"/>
    </location>
</feature>
<dbReference type="GO" id="GO:0015267">
    <property type="term" value="F:channel activity"/>
    <property type="evidence" value="ECO:0007669"/>
    <property type="project" value="InterPro"/>
</dbReference>
<feature type="transmembrane region" description="Helical" evidence="6">
    <location>
        <begin position="59"/>
        <end position="81"/>
    </location>
</feature>
<keyword evidence="5 6" id="KW-0472">Membrane</keyword>
<feature type="transmembrane region" description="Helical" evidence="6">
    <location>
        <begin position="170"/>
        <end position="190"/>
    </location>
</feature>
<evidence type="ECO:0000256" key="3">
    <source>
        <dbReference type="ARBA" id="ARBA00022849"/>
    </source>
</evidence>
<dbReference type="Pfam" id="PF00230">
    <property type="entry name" value="MIP"/>
    <property type="match status" value="2"/>
</dbReference>
<keyword evidence="3" id="KW-0059">Arsenical resistance</keyword>
<dbReference type="SMART" id="SM00226">
    <property type="entry name" value="LMWPc"/>
    <property type="match status" value="1"/>
</dbReference>
<dbReference type="Gene3D" id="3.40.50.2300">
    <property type="match status" value="1"/>
</dbReference>
<feature type="domain" description="Phosphotyrosine protein phosphatase I" evidence="7">
    <location>
        <begin position="208"/>
        <end position="335"/>
    </location>
</feature>
<sequence length="344" mass="35732">MATRLSPNDVGLQLFENAAATAGALIGLILMFGAVSGAHFNPVVTLVDRFFGSISTRDAALYTIAQIIGGCIGSVIASLMFELPAIHFSTHARSSGALWLSEIVATIGLLLVIHGCIRGGRSEAVPFAVGAWIGGAYWFTSSTSFANPAVTVARMLSDTFAGIKPSSAPMFILMQLVGALLAFGLIRFIFVPKAANPSGATPLATKVPEVLFVCIHNAGRSQMAAALLAHHGGNRVKVRSAGTAPADSINPAVVAAMAELGIDLLASGATPKRLEDAAVQASDVVITMGCGDKCPYYPGKRYLDWALADPAGQGVDAVRPIRDEIDQLVQGLLAELFADGVKNS</sequence>
<dbReference type="SUPFAM" id="SSF81338">
    <property type="entry name" value="Aquaporin-like"/>
    <property type="match status" value="1"/>
</dbReference>
<proteinExistence type="predicted"/>
<evidence type="ECO:0000313" key="8">
    <source>
        <dbReference type="EMBL" id="CAB4682236.1"/>
    </source>
</evidence>
<evidence type="ECO:0000259" key="7">
    <source>
        <dbReference type="SMART" id="SM00226"/>
    </source>
</evidence>
<dbReference type="AlphaFoldDB" id="A0A6J6N7Y7"/>
<evidence type="ECO:0000256" key="5">
    <source>
        <dbReference type="ARBA" id="ARBA00023136"/>
    </source>
</evidence>
<dbReference type="GO" id="GO:0046685">
    <property type="term" value="P:response to arsenic-containing substance"/>
    <property type="evidence" value="ECO:0007669"/>
    <property type="project" value="UniProtKB-KW"/>
</dbReference>
<dbReference type="Pfam" id="PF01451">
    <property type="entry name" value="LMWPc"/>
    <property type="match status" value="1"/>
</dbReference>
<dbReference type="EMBL" id="CAEZXM010000034">
    <property type="protein sequence ID" value="CAB4682236.1"/>
    <property type="molecule type" value="Genomic_DNA"/>
</dbReference>
<dbReference type="CDD" id="cd16345">
    <property type="entry name" value="LMWP_ArsC"/>
    <property type="match status" value="1"/>
</dbReference>
<evidence type="ECO:0000256" key="1">
    <source>
        <dbReference type="ARBA" id="ARBA00004141"/>
    </source>
</evidence>
<evidence type="ECO:0000256" key="2">
    <source>
        <dbReference type="ARBA" id="ARBA00022692"/>
    </source>
</evidence>
<dbReference type="InterPro" id="IPR036196">
    <property type="entry name" value="Ptyr_pPase_sf"/>
</dbReference>
<dbReference type="Gene3D" id="1.20.1080.10">
    <property type="entry name" value="Glycerol uptake facilitator protein"/>
    <property type="match status" value="1"/>
</dbReference>
<comment type="subcellular location">
    <subcellularLocation>
        <location evidence="1">Membrane</location>
        <topology evidence="1">Multi-pass membrane protein</topology>
    </subcellularLocation>
</comment>
<dbReference type="InterPro" id="IPR000425">
    <property type="entry name" value="MIP"/>
</dbReference>
<dbReference type="InterPro" id="IPR023485">
    <property type="entry name" value="Ptyr_pPase"/>
</dbReference>
<keyword evidence="2 6" id="KW-0812">Transmembrane</keyword>
<dbReference type="InterPro" id="IPR023271">
    <property type="entry name" value="Aquaporin-like"/>
</dbReference>
<reference evidence="8" key="1">
    <citation type="submission" date="2020-05" db="EMBL/GenBank/DDBJ databases">
        <authorList>
            <person name="Chiriac C."/>
            <person name="Salcher M."/>
            <person name="Ghai R."/>
            <person name="Kavagutti S V."/>
        </authorList>
    </citation>
    <scope>NUCLEOTIDE SEQUENCE</scope>
</reference>
<feature type="transmembrane region" description="Helical" evidence="6">
    <location>
        <begin position="129"/>
        <end position="150"/>
    </location>
</feature>
<gene>
    <name evidence="8" type="ORF">UFOPK2366_00288</name>
</gene>
<dbReference type="PANTHER" id="PTHR43428:SF1">
    <property type="entry name" value="ARSENATE REDUCTASE"/>
    <property type="match status" value="1"/>
</dbReference>
<keyword evidence="4 6" id="KW-1133">Transmembrane helix</keyword>
<organism evidence="8">
    <name type="scientific">freshwater metagenome</name>
    <dbReference type="NCBI Taxonomy" id="449393"/>
    <lineage>
        <taxon>unclassified sequences</taxon>
        <taxon>metagenomes</taxon>
        <taxon>ecological metagenomes</taxon>
    </lineage>
</organism>
<dbReference type="GO" id="GO:0016020">
    <property type="term" value="C:membrane"/>
    <property type="evidence" value="ECO:0007669"/>
    <property type="project" value="UniProtKB-SubCell"/>
</dbReference>
<dbReference type="SUPFAM" id="SSF52788">
    <property type="entry name" value="Phosphotyrosine protein phosphatases I"/>
    <property type="match status" value="1"/>
</dbReference>
<dbReference type="PRINTS" id="PR00783">
    <property type="entry name" value="MINTRINSICP"/>
</dbReference>
<protein>
    <submittedName>
        <fullName evidence="8">Unannotated protein</fullName>
    </submittedName>
</protein>